<dbReference type="AlphaFoldDB" id="A0AAD6Z3Z1"/>
<protein>
    <submittedName>
        <fullName evidence="1">Uncharacterized protein</fullName>
    </submittedName>
</protein>
<name>A0AAD6Z3Z1_9AGAR</name>
<proteinExistence type="predicted"/>
<keyword evidence="2" id="KW-1185">Reference proteome</keyword>
<evidence type="ECO:0000313" key="1">
    <source>
        <dbReference type="EMBL" id="KAJ7306337.1"/>
    </source>
</evidence>
<dbReference type="Proteomes" id="UP001218218">
    <property type="component" value="Unassembled WGS sequence"/>
</dbReference>
<accession>A0AAD6Z3Z1</accession>
<comment type="caution">
    <text evidence="1">The sequence shown here is derived from an EMBL/GenBank/DDBJ whole genome shotgun (WGS) entry which is preliminary data.</text>
</comment>
<sequence>IKKLEPMINTITPDLTYLLRCNTDVTSLLSGTSIKAVVAYVSDYITKSSLKIYHMFDSVNSVLKRQTTEIGGSPIQQNNCRKLLMQMVNSLTSKLQIGSPMASLYLLKNPDHYTNHHFKPFWWKSYVGFVRAAWTADVQPARQNRELEQLVLMKGKDCLVGATNVDDYVWRPSVFENTSLYDYLQMTTRVKRTPKQLVDFQKSVKDDTHSNELNDADDIQDDWLEDDLERHPQEDLLDVTAGDVSAHPFHIDHPLWETHYVRCDRSNLETTVPNFVGGALPRWTKVTESITAVRC</sequence>
<reference evidence="1" key="1">
    <citation type="submission" date="2023-03" db="EMBL/GenBank/DDBJ databases">
        <title>Massive genome expansion in bonnet fungi (Mycena s.s.) driven by repeated elements and novel gene families across ecological guilds.</title>
        <authorList>
            <consortium name="Lawrence Berkeley National Laboratory"/>
            <person name="Harder C.B."/>
            <person name="Miyauchi S."/>
            <person name="Viragh M."/>
            <person name="Kuo A."/>
            <person name="Thoen E."/>
            <person name="Andreopoulos B."/>
            <person name="Lu D."/>
            <person name="Skrede I."/>
            <person name="Drula E."/>
            <person name="Henrissat B."/>
            <person name="Morin E."/>
            <person name="Kohler A."/>
            <person name="Barry K."/>
            <person name="LaButti K."/>
            <person name="Morin E."/>
            <person name="Salamov A."/>
            <person name="Lipzen A."/>
            <person name="Mereny Z."/>
            <person name="Hegedus B."/>
            <person name="Baldrian P."/>
            <person name="Stursova M."/>
            <person name="Weitz H."/>
            <person name="Taylor A."/>
            <person name="Grigoriev I.V."/>
            <person name="Nagy L.G."/>
            <person name="Martin F."/>
            <person name="Kauserud H."/>
        </authorList>
    </citation>
    <scope>NUCLEOTIDE SEQUENCE</scope>
    <source>
        <strain evidence="1">CBHHK002</strain>
    </source>
</reference>
<dbReference type="EMBL" id="JARIHO010000093">
    <property type="protein sequence ID" value="KAJ7306337.1"/>
    <property type="molecule type" value="Genomic_DNA"/>
</dbReference>
<feature type="non-terminal residue" evidence="1">
    <location>
        <position position="1"/>
    </location>
</feature>
<organism evidence="1 2">
    <name type="scientific">Mycena albidolilacea</name>
    <dbReference type="NCBI Taxonomy" id="1033008"/>
    <lineage>
        <taxon>Eukaryota</taxon>
        <taxon>Fungi</taxon>
        <taxon>Dikarya</taxon>
        <taxon>Basidiomycota</taxon>
        <taxon>Agaricomycotina</taxon>
        <taxon>Agaricomycetes</taxon>
        <taxon>Agaricomycetidae</taxon>
        <taxon>Agaricales</taxon>
        <taxon>Marasmiineae</taxon>
        <taxon>Mycenaceae</taxon>
        <taxon>Mycena</taxon>
    </lineage>
</organism>
<evidence type="ECO:0000313" key="2">
    <source>
        <dbReference type="Proteomes" id="UP001218218"/>
    </source>
</evidence>
<gene>
    <name evidence="1" type="ORF">DFH08DRAFT_720832</name>
</gene>